<dbReference type="Gene3D" id="3.50.50.60">
    <property type="entry name" value="FAD/NAD(P)-binding domain"/>
    <property type="match status" value="2"/>
</dbReference>
<evidence type="ECO:0000313" key="4">
    <source>
        <dbReference type="EMBL" id="AUT75648.1"/>
    </source>
</evidence>
<keyword evidence="1" id="KW-0285">Flavoprotein</keyword>
<proteinExistence type="predicted"/>
<dbReference type="PANTHER" id="PTHR48105">
    <property type="entry name" value="THIOREDOXIN REDUCTASE 1-RELATED-RELATED"/>
    <property type="match status" value="1"/>
</dbReference>
<dbReference type="CDD" id="cd00038">
    <property type="entry name" value="CAP_ED"/>
    <property type="match status" value="1"/>
</dbReference>
<dbReference type="GeneID" id="55535579"/>
<dbReference type="SMART" id="SM00100">
    <property type="entry name" value="cNMP"/>
    <property type="match status" value="1"/>
</dbReference>
<dbReference type="InterPro" id="IPR023753">
    <property type="entry name" value="FAD/NAD-binding_dom"/>
</dbReference>
<evidence type="ECO:0000256" key="2">
    <source>
        <dbReference type="ARBA" id="ARBA00023002"/>
    </source>
</evidence>
<dbReference type="PRINTS" id="PR00469">
    <property type="entry name" value="PNDRDTASEII"/>
</dbReference>
<accession>A0AAN1JLS0</accession>
<evidence type="ECO:0000259" key="3">
    <source>
        <dbReference type="PROSITE" id="PS50042"/>
    </source>
</evidence>
<dbReference type="InterPro" id="IPR018490">
    <property type="entry name" value="cNMP-bd_dom_sf"/>
</dbReference>
<feature type="domain" description="Cyclic nucleotide-binding" evidence="3">
    <location>
        <begin position="30"/>
        <end position="150"/>
    </location>
</feature>
<protein>
    <submittedName>
        <fullName evidence="4">Thioredoxin reductase</fullName>
    </submittedName>
</protein>
<reference evidence="4 5" key="1">
    <citation type="submission" date="2018-01" db="EMBL/GenBank/DDBJ databases">
        <title>Species boundaries and ecological features among Paraburkholderia terrae DSMZ17804T, P. hospita DSMZ17164T and P. caribensis DSMZ13236T.</title>
        <authorList>
            <person name="Pratama A.A."/>
        </authorList>
    </citation>
    <scope>NUCLEOTIDE SEQUENCE [LARGE SCALE GENOMIC DNA]</scope>
    <source>
        <strain evidence="4 5">DSM 17164</strain>
    </source>
</reference>
<dbReference type="InterPro" id="IPR014710">
    <property type="entry name" value="RmlC-like_jellyroll"/>
</dbReference>
<dbReference type="SUPFAM" id="SSF51905">
    <property type="entry name" value="FAD/NAD(P)-binding domain"/>
    <property type="match status" value="1"/>
</dbReference>
<dbReference type="PRINTS" id="PR00368">
    <property type="entry name" value="FADPNR"/>
</dbReference>
<dbReference type="Pfam" id="PF00027">
    <property type="entry name" value="cNMP_binding"/>
    <property type="match status" value="1"/>
</dbReference>
<evidence type="ECO:0000256" key="1">
    <source>
        <dbReference type="ARBA" id="ARBA00022630"/>
    </source>
</evidence>
<dbReference type="InterPro" id="IPR050097">
    <property type="entry name" value="Ferredoxin-NADP_redctase_2"/>
</dbReference>
<keyword evidence="2" id="KW-0560">Oxidoreductase</keyword>
<evidence type="ECO:0000313" key="5">
    <source>
        <dbReference type="Proteomes" id="UP000236649"/>
    </source>
</evidence>
<dbReference type="Pfam" id="PF07992">
    <property type="entry name" value="Pyr_redox_2"/>
    <property type="match status" value="1"/>
</dbReference>
<dbReference type="InterPro" id="IPR000595">
    <property type="entry name" value="cNMP-bd_dom"/>
</dbReference>
<dbReference type="GO" id="GO:0016491">
    <property type="term" value="F:oxidoreductase activity"/>
    <property type="evidence" value="ECO:0007669"/>
    <property type="project" value="UniProtKB-KW"/>
</dbReference>
<dbReference type="InterPro" id="IPR036188">
    <property type="entry name" value="FAD/NAD-bd_sf"/>
</dbReference>
<dbReference type="Gene3D" id="2.60.120.10">
    <property type="entry name" value="Jelly Rolls"/>
    <property type="match status" value="1"/>
</dbReference>
<organism evidence="4 5">
    <name type="scientific">Paraburkholderia hospita</name>
    <dbReference type="NCBI Taxonomy" id="169430"/>
    <lineage>
        <taxon>Bacteria</taxon>
        <taxon>Pseudomonadati</taxon>
        <taxon>Pseudomonadota</taxon>
        <taxon>Betaproteobacteria</taxon>
        <taxon>Burkholderiales</taxon>
        <taxon>Burkholderiaceae</taxon>
        <taxon>Paraburkholderia</taxon>
    </lineage>
</organism>
<sequence length="576" mass="61556">MSTHDISADAATPSELEIPYSSLEYRQHQMFPRLSPAEIKSLQRFAKPMSFKAGELIFETGHVALGLFVLLHGRVRIYSRDSFGRSTLVTEHEDGHFMAEMAQLSGKPALIDGVALTDIETLVIEPDRLRALIVADAQLGEHIMRALILRRLGLIEQGLGPIIVGNGDDARLVALQGFLRRNAYPAMVIDARSDPEAITLLGGMTTGPDDFPLVFCPNGYVLRAPDEAQLASCLGLVPTFEPSHVYDVAIVGAGPAGLAASVYAATEGLSVAVFDQRAPGGQAGASSRIENYLGFPTGISGHALAARAFQQALKFGAHLAIPGRVTDVNRSDGIFLLTLLDGQRISARTIVVASGAAYRKPAVPGLERFEGRGTYYWASTIEAKLVKGQDVVLVGGGNSAGQAVVFLANFARSIRVLIRGKDLNASMSRYLIDRIGSLPNVTLCTGCTLRSLDGDEAGLTHVHVRHEDDNEDEMIESRHLFLFIGADPKTDWLGSSGVDRDNRGFVVTGFARSEHGLSGASTQYPLETSVPGMFAVGDVRSESAKRVAAAVGDGAAVVSQIHAYLSQLTAKLVQEV</sequence>
<gene>
    <name evidence="4" type="ORF">C2L64_45660</name>
</gene>
<dbReference type="KEGG" id="phs:C2L64_45660"/>
<name>A0AAN1JLS0_9BURK</name>
<dbReference type="AlphaFoldDB" id="A0AAN1JLS0"/>
<dbReference type="Proteomes" id="UP000236649">
    <property type="component" value="Chromosome 4"/>
</dbReference>
<dbReference type="PROSITE" id="PS50042">
    <property type="entry name" value="CNMP_BINDING_3"/>
    <property type="match status" value="1"/>
</dbReference>
<dbReference type="RefSeq" id="WP_103153961.1">
    <property type="nucleotide sequence ID" value="NZ_CAXURH020000005.1"/>
</dbReference>
<dbReference type="SUPFAM" id="SSF51206">
    <property type="entry name" value="cAMP-binding domain-like"/>
    <property type="match status" value="1"/>
</dbReference>
<dbReference type="EMBL" id="CP026108">
    <property type="protein sequence ID" value="AUT75648.1"/>
    <property type="molecule type" value="Genomic_DNA"/>
</dbReference>